<reference evidence="2" key="1">
    <citation type="journal article" date="2024" name="Proc. Natl. Acad. Sci. U.S.A.">
        <title>Extraordinary preservation of gene collinearity over three hundred million years revealed in homosporous lycophytes.</title>
        <authorList>
            <person name="Li C."/>
            <person name="Wickell D."/>
            <person name="Kuo L.Y."/>
            <person name="Chen X."/>
            <person name="Nie B."/>
            <person name="Liao X."/>
            <person name="Peng D."/>
            <person name="Ji J."/>
            <person name="Jenkins J."/>
            <person name="Williams M."/>
            <person name="Shu S."/>
            <person name="Plott C."/>
            <person name="Barry K."/>
            <person name="Rajasekar S."/>
            <person name="Grimwood J."/>
            <person name="Han X."/>
            <person name="Sun S."/>
            <person name="Hou Z."/>
            <person name="He W."/>
            <person name="Dai G."/>
            <person name="Sun C."/>
            <person name="Schmutz J."/>
            <person name="Leebens-Mack J.H."/>
            <person name="Li F.W."/>
            <person name="Wang L."/>
        </authorList>
    </citation>
    <scope>NUCLEOTIDE SEQUENCE [LARGE SCALE GENOMIC DNA]</scope>
    <source>
        <strain evidence="2">cv. PW_Plant_1</strain>
    </source>
</reference>
<proteinExistence type="predicted"/>
<accession>A0ACC2DEB0</accession>
<comment type="caution">
    <text evidence="1">The sequence shown here is derived from an EMBL/GenBank/DDBJ whole genome shotgun (WGS) entry which is preliminary data.</text>
</comment>
<protein>
    <submittedName>
        <fullName evidence="1">Uncharacterized protein</fullName>
    </submittedName>
</protein>
<dbReference type="EMBL" id="CM055097">
    <property type="protein sequence ID" value="KAJ7552302.1"/>
    <property type="molecule type" value="Genomic_DNA"/>
</dbReference>
<gene>
    <name evidence="1" type="ORF">O6H91_06G049400</name>
</gene>
<organism evidence="1 2">
    <name type="scientific">Diphasiastrum complanatum</name>
    <name type="common">Issler's clubmoss</name>
    <name type="synonym">Lycopodium complanatum</name>
    <dbReference type="NCBI Taxonomy" id="34168"/>
    <lineage>
        <taxon>Eukaryota</taxon>
        <taxon>Viridiplantae</taxon>
        <taxon>Streptophyta</taxon>
        <taxon>Embryophyta</taxon>
        <taxon>Tracheophyta</taxon>
        <taxon>Lycopodiopsida</taxon>
        <taxon>Lycopodiales</taxon>
        <taxon>Lycopodiaceae</taxon>
        <taxon>Lycopodioideae</taxon>
        <taxon>Diphasiastrum</taxon>
    </lineage>
</organism>
<keyword evidence="2" id="KW-1185">Reference proteome</keyword>
<name>A0ACC2DEB0_DIPCM</name>
<evidence type="ECO:0000313" key="2">
    <source>
        <dbReference type="Proteomes" id="UP001162992"/>
    </source>
</evidence>
<dbReference type="Proteomes" id="UP001162992">
    <property type="component" value="Chromosome 6"/>
</dbReference>
<sequence length="1126" mass="125758">MVSSTPTGGGGCLGLCCKNPSRHHFVFFFSSHHSPIQSLFPLRISLSTNEHLLSPSSASLTLPSPPKNCPALAIESSTLEEERQAAIIEGLWQEFFSDPSQWWDKRLDKGNADAPDFKHKTTNKELWINDRFSPSWLQSKLATVTQQGPQQSLSSSPSSARRISVDQESRRQLWEEFFSDPSQWWDNRSDKKSSRFPDFIHKTAKKALWIHSRLSPPWVHARLAAMIQDQEQAQCGFSTPEISRRVAKMLQLWQEYFSDPSEWWDNRFIKKSPKFPDFRHKRTHEGLWLEDWLNPPWVKSKLAAVAIQSGGELRSWVANSFGNGDNVNKLCQEGQLKEALHTVELMVQENLQVPNNTYASLLKGCTRRRALAEGKRVHGLIVRSGLDSDVFLGSNLVDMYAKCGSLLDAREVFNVIPEHNVISWTAIISAYADHGQGEEAINLFQQMQQTGIAPDKVTFVVVLKACAKIAALERGTQVHSTIIESGFESNVMVTNTIVDMYAKCGCIEDAREVFNKMNERDVISWNTIIGGYAQQGLGKEALALYEQMKQEDVQPDNVTYVVLLKACASIAALEQGRQLHSHIIRSGFERNVIVSSALVDMYAKCGCIEDAHDVFKKMNERDVVTWNAMITGYTLQGLGKEALSMYEQMKQEAVQPNKVTYVVLLKACAKFAAREKGKQLHSDIIRSGFESDLVVGNTLVDMYAKCECIKDAREVFERMNERDVVSWNAMIAGYAQQGLGKEALAMYEQMKQEGMQPDSVTHVLLLRACACIAALEEGKQLHSHIIRSGLVLDVIMGSALIDMYAKCGCIEDARQVFNNMHERNVVSCNAMIAGYVQQGLEKEAFALYEQMKQEGVQADNFTCAILLKACASTAALEHGMQLHSYIIKSGFEADVIVDSALIDMYAKCGNIENARRVFNNMSERDVVSWSVLIAGYAQQGLGKEALTLLEQMQREGMKPNEVTYVSVLCACSHSGLVDEGRQIFDSMCKDHGVTPNVDHYACMVDLLGRAGCLVDAEDIINKMPTEPDAVVWMTLLGAARNHGHVEIGRRAFDCVVKLEPENDSAYVLLSNIYAAAGRMDEVAKIRKEMKDAGVKETPGCSWIEIDNQVHAFVADEETHPQEGDPS</sequence>
<evidence type="ECO:0000313" key="1">
    <source>
        <dbReference type="EMBL" id="KAJ7552302.1"/>
    </source>
</evidence>